<dbReference type="AlphaFoldDB" id="Q0UEM9"/>
<dbReference type="VEuPathDB" id="FungiDB:JI435_097850"/>
<keyword evidence="1" id="KW-0479">Metal-binding</keyword>
<dbReference type="GO" id="GO:0006357">
    <property type="term" value="P:regulation of transcription by RNA polymerase II"/>
    <property type="evidence" value="ECO:0000318"/>
    <property type="project" value="GO_Central"/>
</dbReference>
<name>Q0UEM9_PHANO</name>
<evidence type="ECO:0000256" key="4">
    <source>
        <dbReference type="PROSITE-ProRule" id="PRU00134"/>
    </source>
</evidence>
<evidence type="ECO:0000313" key="7">
    <source>
        <dbReference type="EMBL" id="EAT83050.2"/>
    </source>
</evidence>
<dbReference type="Proteomes" id="UP000001055">
    <property type="component" value="Unassembled WGS sequence"/>
</dbReference>
<dbReference type="InterPro" id="IPR027974">
    <property type="entry name" value="DUF4470"/>
</dbReference>
<evidence type="ECO:0000256" key="5">
    <source>
        <dbReference type="SAM" id="MobiDB-lite"/>
    </source>
</evidence>
<dbReference type="PANTHER" id="PTHR10237:SF15">
    <property type="entry name" value="LD37257P"/>
    <property type="match status" value="1"/>
</dbReference>
<organism evidence="7 8">
    <name type="scientific">Phaeosphaeria nodorum (strain SN15 / ATCC MYA-4574 / FGSC 10173)</name>
    <name type="common">Glume blotch fungus</name>
    <name type="synonym">Parastagonospora nodorum</name>
    <dbReference type="NCBI Taxonomy" id="321614"/>
    <lineage>
        <taxon>Eukaryota</taxon>
        <taxon>Fungi</taxon>
        <taxon>Dikarya</taxon>
        <taxon>Ascomycota</taxon>
        <taxon>Pezizomycotina</taxon>
        <taxon>Dothideomycetes</taxon>
        <taxon>Pleosporomycetidae</taxon>
        <taxon>Pleosporales</taxon>
        <taxon>Pleosporineae</taxon>
        <taxon>Phaeosphaeriaceae</taxon>
        <taxon>Parastagonospora</taxon>
    </lineage>
</organism>
<feature type="region of interest" description="Disordered" evidence="5">
    <location>
        <begin position="1151"/>
        <end position="1179"/>
    </location>
</feature>
<dbReference type="Gene3D" id="6.10.140.2220">
    <property type="match status" value="1"/>
</dbReference>
<dbReference type="InParanoid" id="Q0UEM9"/>
<accession>Q0UEM9</accession>
<dbReference type="Pfam" id="PF01753">
    <property type="entry name" value="zf-MYND"/>
    <property type="match status" value="1"/>
</dbReference>
<feature type="domain" description="MYND-type" evidence="6">
    <location>
        <begin position="1190"/>
        <end position="1233"/>
    </location>
</feature>
<sequence>MPLKPVHIAQPPFFYAAGNTPAVCLTQNLPPEKDAALLLLGCGDIRNLLFTVYSGTGISKHSATWTYYSLLTSNTDSRKLDFTCCDLEAEIIARNVLALSLILDDTEGNHVLQLWNIYYHVFIDAESFDLLQTQAEKLLGFATSVETWESSPYGKLLRFCDRMTFDNVIKLWKLSAMKPSDQTKYKEVQDIVKAQWGAAKRIQERNTGQGGFKLDGLRAAAPLLREAIAEASNSYKAFWQSGICFENKKAIMRSPIANPTFACLRSGLTLHYGTNPLWGFHLSLDHARLSADSPLYHVSEKTSRLAVPNELRIVLAQFEAWCASLRSSTSKWTIRYVHCDALACCHVLQHRLSNSRPQASHWYRSGWEHMALELDSADYDEHGTGPTSFDVIDTSNLMDHLGSLNVLSAAAPLLVPGPSSIIRTEMLLPREKDVGASAKTLLSGDLPTMAILLGLKPVQYWANSTATWHVNESMLQSFSSDNNIIQALSRHVVLWRRADLKKVHYDAAELASVIYKAYLEMFSDESWARKFEILSITDDAQKIKQLHSYEVYSRAGLAVILGFIKRVNATDWHPFIDKLVGLILDDRTLNMGPHHFQSLFAHLEIFGLYPLDRHPGYEKHLAAGPFRKWLDMPTVVCVTLVVPHHAVAMFDDLLKGYGTPLCHLQLQSSVARAESIYPDIQLGFGTLTLSGTPYTADYTVAIQNDDKGYKGKSPLIVSAMVSTGSLIDQGDPACRVVFGLKSTPASLAMCGAKLGMMLHLHKSSVGQNDVFVTRYRPNMTGHASMQHAVVSSKVTENDVAVVVQPRLGTVTAKATALRIRCGIKSPIGQNALQNAAKVECKLLNPFTMVLKIGDTFHYKIDLPLPIDATQGRTRVARTSLWIEYEAPVTTPELLAPRPDSMFLVMRDAQSRPVLDHIHYVVPDCLPKLYVGNSNSHAQWMTMCTSIAATMSVTEVAMQEKASSCDITNKPGRLGVKESIYMMIMHIFGLFDKERSYMFGLHGASGEIALVFVDAVRMDVSNQTVFLDAAIIQLHAKTGPDIARSTSSLYGQTVIVLTADKNEVPFWLHLLPTFAERCRTWEHKSFCEYRVEGAHIPLSTQLNEQIMCSCGMGIFPNGYLKHLKPFQALKKHAVRAAIPVIYSSPISPDTGTLPPSFTNTIKPKPTAPPSTSTPAATKPRVENLDAKRASCFQCMGKEGKGGAPLLSCSGCKFARYCSKACQVKNWKEEHKHLCGQLKSGSS</sequence>
<dbReference type="RefSeq" id="XP_001800072.1">
    <property type="nucleotide sequence ID" value="XM_001800020.1"/>
</dbReference>
<feature type="compositionally biased region" description="Polar residues" evidence="5">
    <location>
        <begin position="1151"/>
        <end position="1160"/>
    </location>
</feature>
<dbReference type="PANTHER" id="PTHR10237">
    <property type="entry name" value="DEFORMED EPIDERMAL AUTOREGULATORY FACTOR 1 HOMOLOG SUPPRESSIN"/>
    <property type="match status" value="1"/>
</dbReference>
<dbReference type="KEGG" id="pno:SNOG_09785"/>
<keyword evidence="3" id="KW-0862">Zinc</keyword>
<dbReference type="GO" id="GO:0008270">
    <property type="term" value="F:zinc ion binding"/>
    <property type="evidence" value="ECO:0007669"/>
    <property type="project" value="UniProtKB-KW"/>
</dbReference>
<gene>
    <name evidence="7" type="ORF">SNOG_09785</name>
</gene>
<protein>
    <recommendedName>
        <fullName evidence="6">MYND-type domain-containing protein</fullName>
    </recommendedName>
</protein>
<dbReference type="GO" id="GO:0000981">
    <property type="term" value="F:DNA-binding transcription factor activity, RNA polymerase II-specific"/>
    <property type="evidence" value="ECO:0000318"/>
    <property type="project" value="GO_Central"/>
</dbReference>
<evidence type="ECO:0000256" key="1">
    <source>
        <dbReference type="ARBA" id="ARBA00022723"/>
    </source>
</evidence>
<dbReference type="SUPFAM" id="SSF144232">
    <property type="entry name" value="HIT/MYND zinc finger-like"/>
    <property type="match status" value="1"/>
</dbReference>
<dbReference type="InterPro" id="IPR002893">
    <property type="entry name" value="Znf_MYND"/>
</dbReference>
<dbReference type="InterPro" id="IPR024119">
    <property type="entry name" value="TF_DEAF-1"/>
</dbReference>
<dbReference type="EMBL" id="CH445339">
    <property type="protein sequence ID" value="EAT83050.2"/>
    <property type="molecule type" value="Genomic_DNA"/>
</dbReference>
<dbReference type="HOGENOM" id="CLU_007974_0_1_1"/>
<evidence type="ECO:0000256" key="3">
    <source>
        <dbReference type="ARBA" id="ARBA00022833"/>
    </source>
</evidence>
<keyword evidence="2 4" id="KW-0863">Zinc-finger</keyword>
<dbReference type="PROSITE" id="PS50865">
    <property type="entry name" value="ZF_MYND_2"/>
    <property type="match status" value="1"/>
</dbReference>
<evidence type="ECO:0000313" key="8">
    <source>
        <dbReference type="Proteomes" id="UP000001055"/>
    </source>
</evidence>
<dbReference type="eggNOG" id="ENOG502SE9H">
    <property type="taxonomic scope" value="Eukaryota"/>
</dbReference>
<evidence type="ECO:0000256" key="2">
    <source>
        <dbReference type="ARBA" id="ARBA00022771"/>
    </source>
</evidence>
<dbReference type="PROSITE" id="PS01360">
    <property type="entry name" value="ZF_MYND_1"/>
    <property type="match status" value="1"/>
</dbReference>
<evidence type="ECO:0000259" key="6">
    <source>
        <dbReference type="PROSITE" id="PS50865"/>
    </source>
</evidence>
<reference evidence="8" key="1">
    <citation type="journal article" date="2007" name="Plant Cell">
        <title>Dothideomycete-plant interactions illuminated by genome sequencing and EST analysis of the wheat pathogen Stagonospora nodorum.</title>
        <authorList>
            <person name="Hane J.K."/>
            <person name="Lowe R.G."/>
            <person name="Solomon P.S."/>
            <person name="Tan K.C."/>
            <person name="Schoch C.L."/>
            <person name="Spatafora J.W."/>
            <person name="Crous P.W."/>
            <person name="Kodira C."/>
            <person name="Birren B.W."/>
            <person name="Galagan J.E."/>
            <person name="Torriani S.F."/>
            <person name="McDonald B.A."/>
            <person name="Oliver R.P."/>
        </authorList>
    </citation>
    <scope>NUCLEOTIDE SEQUENCE [LARGE SCALE GENOMIC DNA]</scope>
    <source>
        <strain evidence="8">SN15 / ATCC MYA-4574 / FGSC 10173</strain>
    </source>
</reference>
<dbReference type="Pfam" id="PF14737">
    <property type="entry name" value="DUF4470"/>
    <property type="match status" value="1"/>
</dbReference>
<dbReference type="GO" id="GO:0005634">
    <property type="term" value="C:nucleus"/>
    <property type="evidence" value="ECO:0000318"/>
    <property type="project" value="GO_Central"/>
</dbReference>
<dbReference type="GeneID" id="5976977"/>
<proteinExistence type="predicted"/>
<feature type="compositionally biased region" description="Low complexity" evidence="5">
    <location>
        <begin position="1168"/>
        <end position="1177"/>
    </location>
</feature>